<keyword evidence="2 7" id="KW-0813">Transport</keyword>
<dbReference type="Pfam" id="PF00528">
    <property type="entry name" value="BPD_transp_1"/>
    <property type="match status" value="1"/>
</dbReference>
<reference evidence="9 10" key="1">
    <citation type="submission" date="2019-06" db="EMBL/GenBank/DDBJ databases">
        <authorList>
            <person name="Meng X."/>
        </authorList>
    </citation>
    <scope>NUCLEOTIDE SEQUENCE [LARGE SCALE GENOMIC DNA]</scope>
    <source>
        <strain evidence="9 10">M625</strain>
    </source>
</reference>
<dbReference type="GO" id="GO:0005886">
    <property type="term" value="C:plasma membrane"/>
    <property type="evidence" value="ECO:0007669"/>
    <property type="project" value="UniProtKB-SubCell"/>
</dbReference>
<feature type="transmembrane region" description="Helical" evidence="7">
    <location>
        <begin position="338"/>
        <end position="362"/>
    </location>
</feature>
<dbReference type="AlphaFoldDB" id="A0A504JH31"/>
<dbReference type="PROSITE" id="PS50928">
    <property type="entry name" value="ABC_TM1"/>
    <property type="match status" value="1"/>
</dbReference>
<evidence type="ECO:0000256" key="2">
    <source>
        <dbReference type="ARBA" id="ARBA00022448"/>
    </source>
</evidence>
<dbReference type="InterPro" id="IPR035906">
    <property type="entry name" value="MetI-like_sf"/>
</dbReference>
<dbReference type="PANTHER" id="PTHR43386:SF1">
    <property type="entry name" value="D,D-DIPEPTIDE TRANSPORT SYSTEM PERMEASE PROTEIN DDPC-RELATED"/>
    <property type="match status" value="1"/>
</dbReference>
<dbReference type="GO" id="GO:0055085">
    <property type="term" value="P:transmembrane transport"/>
    <property type="evidence" value="ECO:0007669"/>
    <property type="project" value="InterPro"/>
</dbReference>
<comment type="caution">
    <text evidence="9">The sequence shown here is derived from an EMBL/GenBank/DDBJ whole genome shotgun (WGS) entry which is preliminary data.</text>
</comment>
<feature type="transmembrane region" description="Helical" evidence="7">
    <location>
        <begin position="21"/>
        <end position="44"/>
    </location>
</feature>
<proteinExistence type="inferred from homology"/>
<feature type="domain" description="ABC transmembrane type-1" evidence="8">
    <location>
        <begin position="169"/>
        <end position="359"/>
    </location>
</feature>
<feature type="transmembrane region" description="Helical" evidence="7">
    <location>
        <begin position="204"/>
        <end position="226"/>
    </location>
</feature>
<dbReference type="InterPro" id="IPR050366">
    <property type="entry name" value="BP-dependent_transpt_permease"/>
</dbReference>
<comment type="subcellular location">
    <subcellularLocation>
        <location evidence="1 7">Cell membrane</location>
        <topology evidence="1 7">Multi-pass membrane protein</topology>
    </subcellularLocation>
</comment>
<keyword evidence="4 7" id="KW-0812">Transmembrane</keyword>
<keyword evidence="5 7" id="KW-1133">Transmembrane helix</keyword>
<dbReference type="EMBL" id="VFWZ01000003">
    <property type="protein sequence ID" value="TPN86139.1"/>
    <property type="molecule type" value="Genomic_DNA"/>
</dbReference>
<dbReference type="RefSeq" id="WP_140593491.1">
    <property type="nucleotide sequence ID" value="NZ_VFWZ01000003.1"/>
</dbReference>
<keyword evidence="6 7" id="KW-0472">Membrane</keyword>
<accession>A0A504JH31</accession>
<comment type="similarity">
    <text evidence="7">Belongs to the binding-protein-dependent transport system permease family.</text>
</comment>
<dbReference type="PANTHER" id="PTHR43386">
    <property type="entry name" value="OLIGOPEPTIDE TRANSPORT SYSTEM PERMEASE PROTEIN APPC"/>
    <property type="match status" value="1"/>
</dbReference>
<feature type="transmembrane region" description="Helical" evidence="7">
    <location>
        <begin position="282"/>
        <end position="304"/>
    </location>
</feature>
<evidence type="ECO:0000256" key="7">
    <source>
        <dbReference type="RuleBase" id="RU363032"/>
    </source>
</evidence>
<dbReference type="Proteomes" id="UP000315540">
    <property type="component" value="Unassembled WGS sequence"/>
</dbReference>
<protein>
    <submittedName>
        <fullName evidence="9">ABC transporter permease</fullName>
    </submittedName>
</protein>
<evidence type="ECO:0000313" key="9">
    <source>
        <dbReference type="EMBL" id="TPN86139.1"/>
    </source>
</evidence>
<dbReference type="CDD" id="cd06261">
    <property type="entry name" value="TM_PBP2"/>
    <property type="match status" value="1"/>
</dbReference>
<evidence type="ECO:0000256" key="1">
    <source>
        <dbReference type="ARBA" id="ARBA00004651"/>
    </source>
</evidence>
<feature type="transmembrane region" description="Helical" evidence="7">
    <location>
        <begin position="232"/>
        <end position="251"/>
    </location>
</feature>
<gene>
    <name evidence="9" type="ORF">FHK87_12765</name>
</gene>
<evidence type="ECO:0000256" key="6">
    <source>
        <dbReference type="ARBA" id="ARBA00023136"/>
    </source>
</evidence>
<evidence type="ECO:0000256" key="5">
    <source>
        <dbReference type="ARBA" id="ARBA00022989"/>
    </source>
</evidence>
<dbReference type="SUPFAM" id="SSF161098">
    <property type="entry name" value="MetI-like"/>
    <property type="match status" value="1"/>
</dbReference>
<dbReference type="OrthoDB" id="9783218at2"/>
<dbReference type="Gene3D" id="1.10.3720.10">
    <property type="entry name" value="MetI-like"/>
    <property type="match status" value="1"/>
</dbReference>
<name>A0A504JH31_9FLAO</name>
<keyword evidence="10" id="KW-1185">Reference proteome</keyword>
<evidence type="ECO:0000313" key="10">
    <source>
        <dbReference type="Proteomes" id="UP000315540"/>
    </source>
</evidence>
<feature type="transmembrane region" description="Helical" evidence="7">
    <location>
        <begin position="171"/>
        <end position="197"/>
    </location>
</feature>
<sequence>MPRTKSNSLSTLALQKFKKNFWGALSFYFIILCAFISIFAYILAPDNSKNANQMHLSIHSKPPGFAVKMLTIPSKNITKQSFFDKLFFGTKNTDTEIPINDVKIKDSLLITNLYSENNTIKIPKEINLKRFPDGLTSQQIIDNFIEKHTFILGTDKYGRDLLSRMLIGIRISFSIGFIAVFISLVLGISLGAIAGYFGGKIDAAIMWLINVTWSIPTLLLVIAITLALGKGFWQVFIAVGLTMWVEVARVVRGQILSVKQMQYITAAKALGYTNFRIITKHVLPNSIAPVIVIAAANFASAILIESGLSFLGIGAQPPIPSWGAMIKDHYSYIILGKAYLAVIPGLGIMSLVMSFMLIGNALRDALDVKT</sequence>
<evidence type="ECO:0000259" key="8">
    <source>
        <dbReference type="PROSITE" id="PS50928"/>
    </source>
</evidence>
<evidence type="ECO:0000256" key="4">
    <source>
        <dbReference type="ARBA" id="ARBA00022692"/>
    </source>
</evidence>
<organism evidence="9 10">
    <name type="scientific">Aquimarina algicola</name>
    <dbReference type="NCBI Taxonomy" id="2589995"/>
    <lineage>
        <taxon>Bacteria</taxon>
        <taxon>Pseudomonadati</taxon>
        <taxon>Bacteroidota</taxon>
        <taxon>Flavobacteriia</taxon>
        <taxon>Flavobacteriales</taxon>
        <taxon>Flavobacteriaceae</taxon>
        <taxon>Aquimarina</taxon>
    </lineage>
</organism>
<evidence type="ECO:0000256" key="3">
    <source>
        <dbReference type="ARBA" id="ARBA00022475"/>
    </source>
</evidence>
<dbReference type="InterPro" id="IPR000515">
    <property type="entry name" value="MetI-like"/>
</dbReference>
<keyword evidence="3" id="KW-1003">Cell membrane</keyword>